<sequence>MQVSPQADRVLVRLEELPEKSEGGVLLPKNAVKFERYLVGEVISVGKDAGSVERGQKVMFSDINAYEVNFGTSEKHCFCKVGDLLATIN</sequence>
<dbReference type="SMART" id="SM00883">
    <property type="entry name" value="Cpn10"/>
    <property type="match status" value="1"/>
</dbReference>
<evidence type="ECO:0000256" key="4">
    <source>
        <dbReference type="ARBA" id="ARBA00022640"/>
    </source>
</evidence>
<dbReference type="InterPro" id="IPR037124">
    <property type="entry name" value="Chaperonin_GroES_sf"/>
</dbReference>
<dbReference type="GO" id="GO:0046872">
    <property type="term" value="F:metal ion binding"/>
    <property type="evidence" value="ECO:0000318"/>
    <property type="project" value="GO_Central"/>
</dbReference>
<dbReference type="GO" id="GO:0051087">
    <property type="term" value="F:protein-folding chaperone binding"/>
    <property type="evidence" value="ECO:0000318"/>
    <property type="project" value="GO_Central"/>
</dbReference>
<dbReference type="InterPro" id="IPR020818">
    <property type="entry name" value="Chaperonin_GroES"/>
</dbReference>
<dbReference type="STRING" id="88036.D8T688"/>
<dbReference type="PANTHER" id="PTHR10772">
    <property type="entry name" value="10 KDA HEAT SHOCK PROTEIN"/>
    <property type="match status" value="1"/>
</dbReference>
<dbReference type="PANTHER" id="PTHR10772:SF13">
    <property type="entry name" value="10 KDA CHAPERONIN 1, CHLOROPLASTIC-RELATED"/>
    <property type="match status" value="1"/>
</dbReference>
<name>D8T688_SELML</name>
<accession>D8T688</accession>
<dbReference type="GO" id="GO:0005524">
    <property type="term" value="F:ATP binding"/>
    <property type="evidence" value="ECO:0007669"/>
    <property type="project" value="InterPro"/>
</dbReference>
<dbReference type="OMA" id="GRHCFCK"/>
<comment type="similarity">
    <text evidence="2">Belongs to the GroES chaperonin family.</text>
</comment>
<evidence type="ECO:0000313" key="9">
    <source>
        <dbReference type="EMBL" id="EFJ07872.1"/>
    </source>
</evidence>
<evidence type="ECO:0000256" key="6">
    <source>
        <dbReference type="ARBA" id="ARBA00023186"/>
    </source>
</evidence>
<evidence type="ECO:0000313" key="10">
    <source>
        <dbReference type="Proteomes" id="UP000001514"/>
    </source>
</evidence>
<keyword evidence="4" id="KW-0934">Plastid</keyword>
<dbReference type="GO" id="GO:0051082">
    <property type="term" value="F:unfolded protein binding"/>
    <property type="evidence" value="ECO:0000318"/>
    <property type="project" value="GO_Central"/>
</dbReference>
<keyword evidence="6" id="KW-0143">Chaperone</keyword>
<keyword evidence="5" id="KW-0809">Transit peptide</keyword>
<comment type="function">
    <text evidence="7">Functions as a co-chaperone for protein folding in chloroplasts.</text>
</comment>
<dbReference type="SUPFAM" id="SSF50129">
    <property type="entry name" value="GroES-like"/>
    <property type="match status" value="1"/>
</dbReference>
<dbReference type="FunFam" id="2.30.33.40:FF:000008">
    <property type="entry name" value="10 kDa chaperonin"/>
    <property type="match status" value="1"/>
</dbReference>
<dbReference type="CDD" id="cd00320">
    <property type="entry name" value="cpn10"/>
    <property type="match status" value="1"/>
</dbReference>
<evidence type="ECO:0000256" key="3">
    <source>
        <dbReference type="ARBA" id="ARBA00022528"/>
    </source>
</evidence>
<organism evidence="10">
    <name type="scientific">Selaginella moellendorffii</name>
    <name type="common">Spikemoss</name>
    <dbReference type="NCBI Taxonomy" id="88036"/>
    <lineage>
        <taxon>Eukaryota</taxon>
        <taxon>Viridiplantae</taxon>
        <taxon>Streptophyta</taxon>
        <taxon>Embryophyta</taxon>
        <taxon>Tracheophyta</taxon>
        <taxon>Lycopodiopsida</taxon>
        <taxon>Selaginellales</taxon>
        <taxon>Selaginellaceae</taxon>
        <taxon>Selaginella</taxon>
    </lineage>
</organism>
<dbReference type="HOGENOM" id="CLU_132825_3_0_1"/>
<evidence type="ECO:0000313" key="8">
    <source>
        <dbReference type="EMBL" id="EFJ07247.1"/>
    </source>
</evidence>
<dbReference type="InParanoid" id="D8T688"/>
<dbReference type="GO" id="GO:0005739">
    <property type="term" value="C:mitochondrion"/>
    <property type="evidence" value="ECO:0000318"/>
    <property type="project" value="GO_Central"/>
</dbReference>
<protein>
    <recommendedName>
        <fullName evidence="11">10 kDa chaperonin</fullName>
    </recommendedName>
</protein>
<dbReference type="KEGG" id="smo:SELMODRAFT_132827"/>
<dbReference type="AlphaFoldDB" id="D8T688"/>
<evidence type="ECO:0000256" key="5">
    <source>
        <dbReference type="ARBA" id="ARBA00022946"/>
    </source>
</evidence>
<dbReference type="Proteomes" id="UP000001514">
    <property type="component" value="Unassembled WGS sequence"/>
</dbReference>
<dbReference type="EMBL" id="GL377679">
    <property type="protein sequence ID" value="EFJ07872.1"/>
    <property type="molecule type" value="Genomic_DNA"/>
</dbReference>
<comment type="subcellular location">
    <subcellularLocation>
        <location evidence="1">Plastid</location>
        <location evidence="1">Chloroplast</location>
    </subcellularLocation>
</comment>
<dbReference type="eggNOG" id="KOG1641">
    <property type="taxonomic scope" value="Eukaryota"/>
</dbReference>
<keyword evidence="10" id="KW-1185">Reference proteome</keyword>
<keyword evidence="3" id="KW-0150">Chloroplast</keyword>
<dbReference type="GO" id="GO:0009507">
    <property type="term" value="C:chloroplast"/>
    <property type="evidence" value="ECO:0000318"/>
    <property type="project" value="GO_Central"/>
</dbReference>
<dbReference type="EMBL" id="GL377687">
    <property type="protein sequence ID" value="EFJ07247.1"/>
    <property type="molecule type" value="Genomic_DNA"/>
</dbReference>
<dbReference type="Pfam" id="PF00166">
    <property type="entry name" value="Cpn10"/>
    <property type="match status" value="1"/>
</dbReference>
<proteinExistence type="inferred from homology"/>
<dbReference type="KEGG" id="smo:SELMODRAFT_134021"/>
<dbReference type="Gramene" id="EFJ07872">
    <property type="protein sequence ID" value="EFJ07872"/>
    <property type="gene ID" value="SELMODRAFT_132827"/>
</dbReference>
<dbReference type="Gene3D" id="2.30.33.40">
    <property type="entry name" value="GroES chaperonin"/>
    <property type="match status" value="1"/>
</dbReference>
<dbReference type="Gramene" id="EFJ07247">
    <property type="protein sequence ID" value="EFJ07247"/>
    <property type="gene ID" value="SELMODRAFT_134021"/>
</dbReference>
<dbReference type="GO" id="GO:0044183">
    <property type="term" value="F:protein folding chaperone"/>
    <property type="evidence" value="ECO:0007669"/>
    <property type="project" value="InterPro"/>
</dbReference>
<evidence type="ECO:0000256" key="7">
    <source>
        <dbReference type="ARBA" id="ARBA00055769"/>
    </source>
</evidence>
<evidence type="ECO:0008006" key="11">
    <source>
        <dbReference type="Google" id="ProtNLM"/>
    </source>
</evidence>
<reference evidence="9 10" key="1">
    <citation type="journal article" date="2011" name="Science">
        <title>The Selaginella genome identifies genetic changes associated with the evolution of vascular plants.</title>
        <authorList>
            <person name="Banks J.A."/>
            <person name="Nishiyama T."/>
            <person name="Hasebe M."/>
            <person name="Bowman J.L."/>
            <person name="Gribskov M."/>
            <person name="dePamphilis C."/>
            <person name="Albert V.A."/>
            <person name="Aono N."/>
            <person name="Aoyama T."/>
            <person name="Ambrose B.A."/>
            <person name="Ashton N.W."/>
            <person name="Axtell M.J."/>
            <person name="Barker E."/>
            <person name="Barker M.S."/>
            <person name="Bennetzen J.L."/>
            <person name="Bonawitz N.D."/>
            <person name="Chapple C."/>
            <person name="Cheng C."/>
            <person name="Correa L.G."/>
            <person name="Dacre M."/>
            <person name="DeBarry J."/>
            <person name="Dreyer I."/>
            <person name="Elias M."/>
            <person name="Engstrom E.M."/>
            <person name="Estelle M."/>
            <person name="Feng L."/>
            <person name="Finet C."/>
            <person name="Floyd S.K."/>
            <person name="Frommer W.B."/>
            <person name="Fujita T."/>
            <person name="Gramzow L."/>
            <person name="Gutensohn M."/>
            <person name="Harholt J."/>
            <person name="Hattori M."/>
            <person name="Heyl A."/>
            <person name="Hirai T."/>
            <person name="Hiwatashi Y."/>
            <person name="Ishikawa M."/>
            <person name="Iwata M."/>
            <person name="Karol K.G."/>
            <person name="Koehler B."/>
            <person name="Kolukisaoglu U."/>
            <person name="Kubo M."/>
            <person name="Kurata T."/>
            <person name="Lalonde S."/>
            <person name="Li K."/>
            <person name="Li Y."/>
            <person name="Litt A."/>
            <person name="Lyons E."/>
            <person name="Manning G."/>
            <person name="Maruyama T."/>
            <person name="Michael T.P."/>
            <person name="Mikami K."/>
            <person name="Miyazaki S."/>
            <person name="Morinaga S."/>
            <person name="Murata T."/>
            <person name="Mueller-Roeber B."/>
            <person name="Nelson D.R."/>
            <person name="Obara M."/>
            <person name="Oguri Y."/>
            <person name="Olmstead R.G."/>
            <person name="Onodera N."/>
            <person name="Petersen B.L."/>
            <person name="Pils B."/>
            <person name="Prigge M."/>
            <person name="Rensing S.A."/>
            <person name="Riano-Pachon D.M."/>
            <person name="Roberts A.W."/>
            <person name="Sato Y."/>
            <person name="Scheller H.V."/>
            <person name="Schulz B."/>
            <person name="Schulz C."/>
            <person name="Shakirov E.V."/>
            <person name="Shibagaki N."/>
            <person name="Shinohara N."/>
            <person name="Shippen D.E."/>
            <person name="Soerensen I."/>
            <person name="Sotooka R."/>
            <person name="Sugimoto N."/>
            <person name="Sugita M."/>
            <person name="Sumikawa N."/>
            <person name="Tanurdzic M."/>
            <person name="Theissen G."/>
            <person name="Ulvskov P."/>
            <person name="Wakazuki S."/>
            <person name="Weng J.K."/>
            <person name="Willats W.W."/>
            <person name="Wipf D."/>
            <person name="Wolf P.G."/>
            <person name="Yang L."/>
            <person name="Zimmer A.D."/>
            <person name="Zhu Q."/>
            <person name="Mitros T."/>
            <person name="Hellsten U."/>
            <person name="Loque D."/>
            <person name="Otillar R."/>
            <person name="Salamov A."/>
            <person name="Schmutz J."/>
            <person name="Shapiro H."/>
            <person name="Lindquist E."/>
            <person name="Lucas S."/>
            <person name="Rokhsar D."/>
            <person name="Grigoriev I.V."/>
        </authorList>
    </citation>
    <scope>NUCLEOTIDE SEQUENCE [LARGE SCALE GENOMIC DNA]</scope>
</reference>
<dbReference type="FunCoup" id="D8T688">
    <property type="interactions" value="1702"/>
</dbReference>
<evidence type="ECO:0000256" key="1">
    <source>
        <dbReference type="ARBA" id="ARBA00004229"/>
    </source>
</evidence>
<gene>
    <name evidence="9" type="ORF">SELMODRAFT_132827</name>
    <name evidence="8" type="ORF">SELMODRAFT_134021</name>
</gene>
<dbReference type="InterPro" id="IPR011032">
    <property type="entry name" value="GroES-like_sf"/>
</dbReference>
<dbReference type="OrthoDB" id="184876at2759"/>
<evidence type="ECO:0000256" key="2">
    <source>
        <dbReference type="ARBA" id="ARBA00006975"/>
    </source>
</evidence>